<dbReference type="RefSeq" id="WP_269656875.1">
    <property type="nucleotide sequence ID" value="NZ_CP114413.1"/>
</dbReference>
<gene>
    <name evidence="1" type="ORF">STRCI_000225</name>
</gene>
<protein>
    <submittedName>
        <fullName evidence="1">Uncharacterized protein</fullName>
    </submittedName>
</protein>
<proteinExistence type="predicted"/>
<name>A0ABY7K8I3_9ACTN</name>
<dbReference type="EMBL" id="CP114413">
    <property type="protein sequence ID" value="WAZ19191.1"/>
    <property type="molecule type" value="Genomic_DNA"/>
</dbReference>
<dbReference type="Proteomes" id="UP001164439">
    <property type="component" value="Chromosome"/>
</dbReference>
<sequence length="137" mass="14234">MANQLRRTYPGLAAEAPSSVTLPHTAGNRSKDLATSLLNAGLILPLLDGLDEQGDFVAAVRRIDRGLGHAPTELTLRAAGAAYRARLTGSPAELSELIELAPDLPNGSYRGVLSDVVCAGPALPAGLVDAARRVRNS</sequence>
<evidence type="ECO:0000313" key="2">
    <source>
        <dbReference type="Proteomes" id="UP001164439"/>
    </source>
</evidence>
<evidence type="ECO:0000313" key="1">
    <source>
        <dbReference type="EMBL" id="WAZ19191.1"/>
    </source>
</evidence>
<accession>A0ABY7K8I3</accession>
<keyword evidence="2" id="KW-1185">Reference proteome</keyword>
<organism evidence="1 2">
    <name type="scientific">Streptomyces cinnabarinus</name>
    <dbReference type="NCBI Taxonomy" id="67287"/>
    <lineage>
        <taxon>Bacteria</taxon>
        <taxon>Bacillati</taxon>
        <taxon>Actinomycetota</taxon>
        <taxon>Actinomycetes</taxon>
        <taxon>Kitasatosporales</taxon>
        <taxon>Streptomycetaceae</taxon>
        <taxon>Streptomyces</taxon>
    </lineage>
</organism>
<reference evidence="1" key="1">
    <citation type="submission" date="2022-12" db="EMBL/GenBank/DDBJ databases">
        <authorList>
            <person name="Ruckert C."/>
            <person name="Busche T."/>
            <person name="Kalinowski J."/>
            <person name="Wittmann C."/>
        </authorList>
    </citation>
    <scope>NUCLEOTIDE SEQUENCE</scope>
    <source>
        <strain evidence="1">DSM 40467</strain>
    </source>
</reference>